<comment type="caution">
    <text evidence="5">The sequence shown here is derived from an EMBL/GenBank/DDBJ whole genome shotgun (WGS) entry which is preliminary data.</text>
</comment>
<dbReference type="GO" id="GO:0008234">
    <property type="term" value="F:cysteine-type peptidase activity"/>
    <property type="evidence" value="ECO:0007669"/>
    <property type="project" value="InterPro"/>
</dbReference>
<reference evidence="5 6" key="1">
    <citation type="journal article" date="2020" name="bioRxiv">
        <title>Sequence and annotation of 42 cannabis genomes reveals extensive copy number variation in cannabinoid synthesis and pathogen resistance genes.</title>
        <authorList>
            <person name="Mckernan K.J."/>
            <person name="Helbert Y."/>
            <person name="Kane L.T."/>
            <person name="Ebling H."/>
            <person name="Zhang L."/>
            <person name="Liu B."/>
            <person name="Eaton Z."/>
            <person name="Mclaughlin S."/>
            <person name="Kingan S."/>
            <person name="Baybayan P."/>
            <person name="Concepcion G."/>
            <person name="Jordan M."/>
            <person name="Riva A."/>
            <person name="Barbazuk W."/>
            <person name="Harkins T."/>
        </authorList>
    </citation>
    <scope>NUCLEOTIDE SEQUENCE [LARGE SCALE GENOMIC DNA]</scope>
    <source>
        <strain evidence="6">cv. Jamaican Lion 4</strain>
        <tissue evidence="5">Leaf</tissue>
    </source>
</reference>
<dbReference type="Proteomes" id="UP000525078">
    <property type="component" value="Unassembled WGS sequence"/>
</dbReference>
<dbReference type="InterPro" id="IPR038765">
    <property type="entry name" value="Papain-like_cys_pep_sf"/>
</dbReference>
<protein>
    <recommendedName>
        <fullName evidence="4">Ubiquitin-like protease family profile domain-containing protein</fullName>
    </recommendedName>
</protein>
<evidence type="ECO:0000256" key="3">
    <source>
        <dbReference type="ARBA" id="ARBA00022801"/>
    </source>
</evidence>
<sequence length="718" mass="82636">MRSFFLGDLTLCEKIFVPVHVRSEDYWILLIVKMKGIIEIWDSLHGGKSVGNEILKEAVEMDNKKLLDLIKGFSEQSRKVEELRQKVSLIKSKICCAYDLYRFHEDCCKSDDVLLRTSVALFEDSVNSKLCSHMEPSMEKSKFLKLVEDIVGFSSSDLDVSIIPNFEDSGKNKEVSFEKESSMLDEWNCFETNDGDYMEGGLFKSKVLVSTKDKESISNKTRFARGYGCSDPYVKEEKELVAIHGGFRFDLNLYDITQFELSALVVNMVVDLLCDYEAKLRGHSMKFWFIPTSISRPYLEEGAIKDPTNLRRWVGDISVCEKMFMPLLAMRHWLLTIVSIVDESVYVYDDLRVVTPALGLEIISDFLVILDLAFPNAFSIHLGRSFKFEKFIIMQKSFHKKQCVDYDCGIYVKQLMRAAYTNGQICVHGHQTMERVVVSLAIILSSLNKMRLALKHKGLPAKGESQIFDGIFRCYAVLIAALIVVAEMEWGFILKFWQETSSPYILQAAEKLEIFKDPIELVREDLVGKQFLTFEDAEFFIHQYSNMIGFSLRKGKVKRQFGGAIKYRQWVCSKEGHRELKWIKNLNRKREPRAITRVGCKFLFRVSLRKQDGKWYCKEFRSTHSHPLVIVGHRQFIRSNRIIPDGMLMDATCMKSAGIKTCQIYSYMAELVGGYGKLSFLPKDLYNRVAKNESVHLKNADAARAIGYFQHKADHDVD</sequence>
<evidence type="ECO:0000259" key="4">
    <source>
        <dbReference type="PROSITE" id="PS50600"/>
    </source>
</evidence>
<dbReference type="Gene3D" id="3.40.395.10">
    <property type="entry name" value="Adenoviral Proteinase, Chain A"/>
    <property type="match status" value="1"/>
</dbReference>
<evidence type="ECO:0000256" key="2">
    <source>
        <dbReference type="ARBA" id="ARBA00022670"/>
    </source>
</evidence>
<dbReference type="PROSITE" id="PS50600">
    <property type="entry name" value="ULP_PROTEASE"/>
    <property type="match status" value="1"/>
</dbReference>
<keyword evidence="2" id="KW-0645">Protease</keyword>
<dbReference type="InterPro" id="IPR004330">
    <property type="entry name" value="FAR1_DNA_bnd_dom"/>
</dbReference>
<dbReference type="SUPFAM" id="SSF54001">
    <property type="entry name" value="Cysteine proteinases"/>
    <property type="match status" value="1"/>
</dbReference>
<dbReference type="Pfam" id="PF03101">
    <property type="entry name" value="FAR1"/>
    <property type="match status" value="1"/>
</dbReference>
<dbReference type="InterPro" id="IPR003653">
    <property type="entry name" value="Peptidase_C48_C"/>
</dbReference>
<dbReference type="GO" id="GO:0006508">
    <property type="term" value="P:proteolysis"/>
    <property type="evidence" value="ECO:0007669"/>
    <property type="project" value="UniProtKB-KW"/>
</dbReference>
<dbReference type="AlphaFoldDB" id="A0A7J6H7E5"/>
<feature type="domain" description="Ubiquitin-like protease family profile" evidence="4">
    <location>
        <begin position="207"/>
        <end position="419"/>
    </location>
</feature>
<evidence type="ECO:0000256" key="1">
    <source>
        <dbReference type="ARBA" id="ARBA00005234"/>
    </source>
</evidence>
<accession>A0A7J6H7E5</accession>
<comment type="similarity">
    <text evidence="1">Belongs to the peptidase C48 family.</text>
</comment>
<dbReference type="EMBL" id="JAATIP010000028">
    <property type="protein sequence ID" value="KAF4390500.1"/>
    <property type="molecule type" value="Genomic_DNA"/>
</dbReference>
<evidence type="ECO:0000313" key="6">
    <source>
        <dbReference type="Proteomes" id="UP000525078"/>
    </source>
</evidence>
<keyword evidence="3" id="KW-0378">Hydrolase</keyword>
<dbReference type="PANTHER" id="PTHR47718">
    <property type="entry name" value="OS01G0519700 PROTEIN"/>
    <property type="match status" value="1"/>
</dbReference>
<proteinExistence type="inferred from homology"/>
<evidence type="ECO:0000313" key="5">
    <source>
        <dbReference type="EMBL" id="KAF4390500.1"/>
    </source>
</evidence>
<dbReference type="PANTHER" id="PTHR47718:SF13">
    <property type="entry name" value="OS09G0290500 PROTEIN"/>
    <property type="match status" value="1"/>
</dbReference>
<gene>
    <name evidence="5" type="ORF">F8388_005997</name>
</gene>
<organism evidence="5 6">
    <name type="scientific">Cannabis sativa</name>
    <name type="common">Hemp</name>
    <name type="synonym">Marijuana</name>
    <dbReference type="NCBI Taxonomy" id="3483"/>
    <lineage>
        <taxon>Eukaryota</taxon>
        <taxon>Viridiplantae</taxon>
        <taxon>Streptophyta</taxon>
        <taxon>Embryophyta</taxon>
        <taxon>Tracheophyta</taxon>
        <taxon>Spermatophyta</taxon>
        <taxon>Magnoliopsida</taxon>
        <taxon>eudicotyledons</taxon>
        <taxon>Gunneridae</taxon>
        <taxon>Pentapetalae</taxon>
        <taxon>rosids</taxon>
        <taxon>fabids</taxon>
        <taxon>Rosales</taxon>
        <taxon>Cannabaceae</taxon>
        <taxon>Cannabis</taxon>
    </lineage>
</organism>
<name>A0A7J6H7E5_CANSA</name>